<gene>
    <name evidence="1" type="ORF">DY000_02040655</name>
</gene>
<dbReference type="EMBL" id="QGKV02001507">
    <property type="protein sequence ID" value="KAF3533689.1"/>
    <property type="molecule type" value="Genomic_DNA"/>
</dbReference>
<comment type="caution">
    <text evidence="1">The sequence shown here is derived from an EMBL/GenBank/DDBJ whole genome shotgun (WGS) entry which is preliminary data.</text>
</comment>
<sequence length="49" mass="5497">MRDSNFSRLDQPFPSFCLSPHFSFTLISLRVRTPIDAGLAALASSRQEL</sequence>
<organism evidence="1 2">
    <name type="scientific">Brassica cretica</name>
    <name type="common">Mustard</name>
    <dbReference type="NCBI Taxonomy" id="69181"/>
    <lineage>
        <taxon>Eukaryota</taxon>
        <taxon>Viridiplantae</taxon>
        <taxon>Streptophyta</taxon>
        <taxon>Embryophyta</taxon>
        <taxon>Tracheophyta</taxon>
        <taxon>Spermatophyta</taxon>
        <taxon>Magnoliopsida</taxon>
        <taxon>eudicotyledons</taxon>
        <taxon>Gunneridae</taxon>
        <taxon>Pentapetalae</taxon>
        <taxon>rosids</taxon>
        <taxon>malvids</taxon>
        <taxon>Brassicales</taxon>
        <taxon>Brassicaceae</taxon>
        <taxon>Brassiceae</taxon>
        <taxon>Brassica</taxon>
    </lineage>
</organism>
<accession>A0ABQ7BNA3</accession>
<reference evidence="1 2" key="1">
    <citation type="journal article" date="2020" name="BMC Genomics">
        <title>Intraspecific diversification of the crop wild relative Brassica cretica Lam. using demographic model selection.</title>
        <authorList>
            <person name="Kioukis A."/>
            <person name="Michalopoulou V.A."/>
            <person name="Briers L."/>
            <person name="Pirintsos S."/>
            <person name="Studholme D.J."/>
            <person name="Pavlidis P."/>
            <person name="Sarris P.F."/>
        </authorList>
    </citation>
    <scope>NUCLEOTIDE SEQUENCE [LARGE SCALE GENOMIC DNA]</scope>
    <source>
        <strain evidence="2">cv. PFS-1207/04</strain>
    </source>
</reference>
<name>A0ABQ7BNA3_BRACR</name>
<evidence type="ECO:0000313" key="1">
    <source>
        <dbReference type="EMBL" id="KAF3533689.1"/>
    </source>
</evidence>
<keyword evidence="2" id="KW-1185">Reference proteome</keyword>
<dbReference type="Proteomes" id="UP000266723">
    <property type="component" value="Unassembled WGS sequence"/>
</dbReference>
<protein>
    <submittedName>
        <fullName evidence="1">Uncharacterized protein</fullName>
    </submittedName>
</protein>
<proteinExistence type="predicted"/>
<evidence type="ECO:0000313" key="2">
    <source>
        <dbReference type="Proteomes" id="UP000266723"/>
    </source>
</evidence>